<name>A0A1P9WX80_9BACT</name>
<dbReference type="STRING" id="1178516.AWR27_12000"/>
<dbReference type="Proteomes" id="UP000187941">
    <property type="component" value="Chromosome"/>
</dbReference>
<dbReference type="InterPro" id="IPR026444">
    <property type="entry name" value="Secre_tail"/>
</dbReference>
<evidence type="ECO:0000256" key="1">
    <source>
        <dbReference type="SAM" id="MobiDB-lite"/>
    </source>
</evidence>
<dbReference type="OrthoDB" id="1522390at2"/>
<keyword evidence="5" id="KW-1185">Reference proteome</keyword>
<feature type="chain" id="PRO_5013383642" description="Secretion system C-terminal sorting domain-containing protein" evidence="2">
    <location>
        <begin position="25"/>
        <end position="220"/>
    </location>
</feature>
<feature type="region of interest" description="Disordered" evidence="1">
    <location>
        <begin position="26"/>
        <end position="53"/>
    </location>
</feature>
<gene>
    <name evidence="4" type="ORF">AWR27_12000</name>
</gene>
<feature type="compositionally biased region" description="Polar residues" evidence="1">
    <location>
        <begin position="42"/>
        <end position="53"/>
    </location>
</feature>
<protein>
    <recommendedName>
        <fullName evidence="3">Secretion system C-terminal sorting domain-containing protein</fullName>
    </recommendedName>
</protein>
<evidence type="ECO:0000259" key="3">
    <source>
        <dbReference type="Pfam" id="PF18962"/>
    </source>
</evidence>
<reference evidence="4 5" key="1">
    <citation type="submission" date="2016-01" db="EMBL/GenBank/DDBJ databases">
        <authorList>
            <person name="Oliw E.H."/>
        </authorList>
    </citation>
    <scope>NUCLEOTIDE SEQUENCE [LARGE SCALE GENOMIC DNA]</scope>
    <source>
        <strain evidence="4 5">DY10</strain>
    </source>
</reference>
<sequence length="220" mass="24004">MKQIILVGMLVGLLSAAIPLRAQVAQRDSDARKGSRLELGRTTPNRKTNTATLPGTRFTLVPKPSEAGLDRGVNLRKNAPINEHYRTLLVARPAAKSASRTSASPDVTPVVSAERNSAPAVEGKAEDRLFANEKIWVSNVYPNPADDVAEVDYQFSNGASGDARLVLLNVLGSPVAEYVLDRSDRKARLVTRDLSTGYYLYQLSVDGRKVATKRLLVRHQ</sequence>
<keyword evidence="2" id="KW-0732">Signal</keyword>
<dbReference type="Pfam" id="PF18962">
    <property type="entry name" value="Por_Secre_tail"/>
    <property type="match status" value="1"/>
</dbReference>
<dbReference type="EMBL" id="CP014263">
    <property type="protein sequence ID" value="AQG79985.1"/>
    <property type="molecule type" value="Genomic_DNA"/>
</dbReference>
<evidence type="ECO:0000256" key="2">
    <source>
        <dbReference type="SAM" id="SignalP"/>
    </source>
</evidence>
<evidence type="ECO:0000313" key="4">
    <source>
        <dbReference type="EMBL" id="AQG79985.1"/>
    </source>
</evidence>
<proteinExistence type="predicted"/>
<dbReference type="KEGG" id="smon:AWR27_12000"/>
<feature type="signal peptide" evidence="2">
    <location>
        <begin position="1"/>
        <end position="24"/>
    </location>
</feature>
<dbReference type="AlphaFoldDB" id="A0A1P9WX80"/>
<feature type="domain" description="Secretion system C-terminal sorting" evidence="3">
    <location>
        <begin position="140"/>
        <end position="216"/>
    </location>
</feature>
<accession>A0A1P9WX80</accession>
<evidence type="ECO:0000313" key="5">
    <source>
        <dbReference type="Proteomes" id="UP000187941"/>
    </source>
</evidence>
<dbReference type="NCBIfam" id="TIGR04183">
    <property type="entry name" value="Por_Secre_tail"/>
    <property type="match status" value="1"/>
</dbReference>
<feature type="compositionally biased region" description="Basic and acidic residues" evidence="1">
    <location>
        <begin position="27"/>
        <end position="39"/>
    </location>
</feature>
<organism evidence="4 5">
    <name type="scientific">Spirosoma montaniterrae</name>
    <dbReference type="NCBI Taxonomy" id="1178516"/>
    <lineage>
        <taxon>Bacteria</taxon>
        <taxon>Pseudomonadati</taxon>
        <taxon>Bacteroidota</taxon>
        <taxon>Cytophagia</taxon>
        <taxon>Cytophagales</taxon>
        <taxon>Cytophagaceae</taxon>
        <taxon>Spirosoma</taxon>
    </lineage>
</organism>
<dbReference type="RefSeq" id="WP_077131415.1">
    <property type="nucleotide sequence ID" value="NZ_CP014263.1"/>
</dbReference>